<keyword evidence="4" id="KW-0560">Oxidoreductase</keyword>
<dbReference type="SUPFAM" id="SSF56176">
    <property type="entry name" value="FAD-binding/transporter-associated domain-like"/>
    <property type="match status" value="1"/>
</dbReference>
<organism evidence="6 7">
    <name type="scientific">Synergistes jonesii</name>
    <dbReference type="NCBI Taxonomy" id="2754"/>
    <lineage>
        <taxon>Bacteria</taxon>
        <taxon>Thermotogati</taxon>
        <taxon>Synergistota</taxon>
        <taxon>Synergistia</taxon>
        <taxon>Synergistales</taxon>
        <taxon>Synergistaceae</taxon>
        <taxon>Synergistes</taxon>
    </lineage>
</organism>
<dbReference type="Pfam" id="PF02913">
    <property type="entry name" value="FAD-oxidase_C"/>
    <property type="match status" value="1"/>
</dbReference>
<evidence type="ECO:0000313" key="6">
    <source>
        <dbReference type="EMBL" id="KEJ92360.1"/>
    </source>
</evidence>
<reference evidence="6 7" key="1">
    <citation type="submission" date="2014-04" db="EMBL/GenBank/DDBJ databases">
        <title>Draft Genome Sequence of Synergistes jonesii.</title>
        <authorList>
            <person name="Coil D.A."/>
            <person name="Eisen J.A."/>
            <person name="Holland-Moritz H.E."/>
        </authorList>
    </citation>
    <scope>NUCLEOTIDE SEQUENCE [LARGE SCALE GENOMIC DNA]</scope>
    <source>
        <strain evidence="6 7">78-1</strain>
    </source>
</reference>
<dbReference type="Gene3D" id="3.30.70.2740">
    <property type="match status" value="1"/>
</dbReference>
<dbReference type="eggNOG" id="COG0277">
    <property type="taxonomic scope" value="Bacteria"/>
</dbReference>
<dbReference type="Gene3D" id="1.10.45.10">
    <property type="entry name" value="Vanillyl-alcohol Oxidase, Chain A, domain 4"/>
    <property type="match status" value="1"/>
</dbReference>
<dbReference type="InterPro" id="IPR004113">
    <property type="entry name" value="FAD-bd_oxidored_4_C"/>
</dbReference>
<dbReference type="PANTHER" id="PTHR42934:SF2">
    <property type="entry name" value="GLYCOLATE OXIDASE SUBUNIT GLCD"/>
    <property type="match status" value="1"/>
</dbReference>
<dbReference type="InterPro" id="IPR006094">
    <property type="entry name" value="Oxid_FAD_bind_N"/>
</dbReference>
<sequence>MGYGSLTKEIFEELASAVGRAAAIIDADALENYAYDQAGRVWGHMPEAVVRPRNTEQVSSVMKIASKYRIPVTPRGAGSGLNGGAVPLAGGVVLSLERMNKILEIDKINRVAVVEPGVVTNDLCRAAAAEGFLYAGYPMSTETSFIGGNFATNAGGGKVIRYGSTRRHVLGAEVVLASGEILHLGGRFRKDTWGYSLLNLLAGSEGTLAIATKLIVNLEPKPGKVVNLLACYPDVEKLVESVAKVIGSGRRIISCEFMDRNLVKYTTEYLGCALPEQERSEGYLLIQVEGDTDEQLEEGYETVGKICLEGGAFEVFVAESRTDSAAMWNVRQNGLEGMRARDPYACASGDLMVPLSAVPEMLRRIKRISGEWNVEIGIISHIGDGNLHPIPLKPEGMTPERWASYAEEFFSALINEAISLGGVGSGEHGVGHVKQKVLTENKTPAELEIMRGIKKAFDPQNILNPGKMFFKLQ</sequence>
<dbReference type="AlphaFoldDB" id="A0A073IS14"/>
<gene>
    <name evidence="6" type="ORF">EH55_05000</name>
</gene>
<feature type="domain" description="FAD-binding PCMH-type" evidence="5">
    <location>
        <begin position="42"/>
        <end position="221"/>
    </location>
</feature>
<dbReference type="Gene3D" id="3.30.70.2190">
    <property type="match status" value="1"/>
</dbReference>
<evidence type="ECO:0000256" key="3">
    <source>
        <dbReference type="ARBA" id="ARBA00022827"/>
    </source>
</evidence>
<dbReference type="InterPro" id="IPR016166">
    <property type="entry name" value="FAD-bd_PCMH"/>
</dbReference>
<proteinExistence type="predicted"/>
<comment type="caution">
    <text evidence="6">The sequence shown here is derived from an EMBL/GenBank/DDBJ whole genome shotgun (WGS) entry which is preliminary data.</text>
</comment>
<dbReference type="GeneID" id="90983650"/>
<accession>A0A073IS14</accession>
<dbReference type="SUPFAM" id="SSF55103">
    <property type="entry name" value="FAD-linked oxidases, C-terminal domain"/>
    <property type="match status" value="1"/>
</dbReference>
<protein>
    <submittedName>
        <fullName evidence="6">Glycolate oxidase</fullName>
    </submittedName>
</protein>
<evidence type="ECO:0000313" key="7">
    <source>
        <dbReference type="Proteomes" id="UP000027665"/>
    </source>
</evidence>
<dbReference type="Proteomes" id="UP000027665">
    <property type="component" value="Unassembled WGS sequence"/>
</dbReference>
<dbReference type="Gene3D" id="3.30.465.10">
    <property type="match status" value="1"/>
</dbReference>
<keyword evidence="3" id="KW-0274">FAD</keyword>
<comment type="cofactor">
    <cofactor evidence="1">
        <name>FAD</name>
        <dbReference type="ChEBI" id="CHEBI:57692"/>
    </cofactor>
</comment>
<keyword evidence="2" id="KW-0285">Flavoprotein</keyword>
<dbReference type="Pfam" id="PF01565">
    <property type="entry name" value="FAD_binding_4"/>
    <property type="match status" value="1"/>
</dbReference>
<dbReference type="InterPro" id="IPR016171">
    <property type="entry name" value="Vanillyl_alc_oxidase_C-sub2"/>
</dbReference>
<dbReference type="InterPro" id="IPR036318">
    <property type="entry name" value="FAD-bd_PCMH-like_sf"/>
</dbReference>
<keyword evidence="7" id="KW-1185">Reference proteome</keyword>
<dbReference type="GO" id="GO:0016491">
    <property type="term" value="F:oxidoreductase activity"/>
    <property type="evidence" value="ECO:0007669"/>
    <property type="project" value="UniProtKB-KW"/>
</dbReference>
<dbReference type="EMBL" id="JMKI01000031">
    <property type="protein sequence ID" value="KEJ92360.1"/>
    <property type="molecule type" value="Genomic_DNA"/>
</dbReference>
<dbReference type="Gene3D" id="3.30.43.10">
    <property type="entry name" value="Uridine Diphospho-n-acetylenolpyruvylglucosamine Reductase, domain 2"/>
    <property type="match status" value="1"/>
</dbReference>
<dbReference type="InterPro" id="IPR016169">
    <property type="entry name" value="FAD-bd_PCMH_sub2"/>
</dbReference>
<dbReference type="GO" id="GO:0071949">
    <property type="term" value="F:FAD binding"/>
    <property type="evidence" value="ECO:0007669"/>
    <property type="project" value="InterPro"/>
</dbReference>
<dbReference type="STRING" id="2754.EH55_05000"/>
<dbReference type="RefSeq" id="WP_037976140.1">
    <property type="nucleotide sequence ID" value="NZ_JMKI01000031.1"/>
</dbReference>
<evidence type="ECO:0000256" key="2">
    <source>
        <dbReference type="ARBA" id="ARBA00022630"/>
    </source>
</evidence>
<evidence type="ECO:0000256" key="1">
    <source>
        <dbReference type="ARBA" id="ARBA00001974"/>
    </source>
</evidence>
<dbReference type="InterPro" id="IPR016164">
    <property type="entry name" value="FAD-linked_Oxase-like_C"/>
</dbReference>
<dbReference type="FunFam" id="1.10.45.10:FF:000001">
    <property type="entry name" value="D-lactate dehydrogenase mitochondrial"/>
    <property type="match status" value="1"/>
</dbReference>
<dbReference type="PANTHER" id="PTHR42934">
    <property type="entry name" value="GLYCOLATE OXIDASE SUBUNIT GLCD"/>
    <property type="match status" value="1"/>
</dbReference>
<name>A0A073IS14_9BACT</name>
<dbReference type="PROSITE" id="PS51387">
    <property type="entry name" value="FAD_PCMH"/>
    <property type="match status" value="1"/>
</dbReference>
<evidence type="ECO:0000256" key="4">
    <source>
        <dbReference type="ARBA" id="ARBA00023002"/>
    </source>
</evidence>
<dbReference type="InterPro" id="IPR051914">
    <property type="entry name" value="FAD-linked_OxidoTrans_Type4"/>
</dbReference>
<dbReference type="InterPro" id="IPR016167">
    <property type="entry name" value="FAD-bd_PCMH_sub1"/>
</dbReference>
<evidence type="ECO:0000259" key="5">
    <source>
        <dbReference type="PROSITE" id="PS51387"/>
    </source>
</evidence>